<evidence type="ECO:0000313" key="3">
    <source>
        <dbReference type="EMBL" id="CAB4370814.1"/>
    </source>
</evidence>
<dbReference type="Gene3D" id="3.20.20.100">
    <property type="entry name" value="NADP-dependent oxidoreductase domain"/>
    <property type="match status" value="1"/>
</dbReference>
<evidence type="ECO:0000313" key="4">
    <source>
        <dbReference type="EMBL" id="CAB4801266.1"/>
    </source>
</evidence>
<dbReference type="PRINTS" id="PR00069">
    <property type="entry name" value="ALDKETRDTASE"/>
</dbReference>
<dbReference type="GO" id="GO:0016491">
    <property type="term" value="F:oxidoreductase activity"/>
    <property type="evidence" value="ECO:0007669"/>
    <property type="project" value="UniProtKB-KW"/>
</dbReference>
<reference evidence="3" key="1">
    <citation type="submission" date="2020-05" db="EMBL/GenBank/DDBJ databases">
        <authorList>
            <person name="Chiriac C."/>
            <person name="Salcher M."/>
            <person name="Ghai R."/>
            <person name="Kavagutti S V."/>
        </authorList>
    </citation>
    <scope>NUCLEOTIDE SEQUENCE</scope>
</reference>
<dbReference type="InterPro" id="IPR050523">
    <property type="entry name" value="AKR_Detox_Biosynth"/>
</dbReference>
<gene>
    <name evidence="4" type="ORF">UFOPK3010_00620</name>
    <name evidence="3" type="ORF">UFOPK4201_00438</name>
</gene>
<dbReference type="GO" id="GO:0005829">
    <property type="term" value="C:cytosol"/>
    <property type="evidence" value="ECO:0007669"/>
    <property type="project" value="TreeGrafter"/>
</dbReference>
<dbReference type="PANTHER" id="PTHR43364:SF4">
    <property type="entry name" value="NAD(P)-LINKED OXIDOREDUCTASE SUPERFAMILY PROTEIN"/>
    <property type="match status" value="1"/>
</dbReference>
<dbReference type="FunFam" id="3.20.20.100:FF:000004">
    <property type="entry name" value="Oxidoreductase, aldo/keto reductase"/>
    <property type="match status" value="1"/>
</dbReference>
<feature type="domain" description="NADP-dependent oxidoreductase" evidence="2">
    <location>
        <begin position="18"/>
        <end position="296"/>
    </location>
</feature>
<evidence type="ECO:0000259" key="2">
    <source>
        <dbReference type="Pfam" id="PF00248"/>
    </source>
</evidence>
<name>A0A6J6AJZ7_9ZZZZ</name>
<dbReference type="EMBL" id="CAEUNJ010000013">
    <property type="protein sequence ID" value="CAB4370814.1"/>
    <property type="molecule type" value="Genomic_DNA"/>
</dbReference>
<protein>
    <submittedName>
        <fullName evidence="3">Unannotated protein</fullName>
    </submittedName>
</protein>
<dbReference type="InterPro" id="IPR023210">
    <property type="entry name" value="NADP_OxRdtase_dom"/>
</dbReference>
<sequence length="313" mass="33459">MTEMTYRNLGDSGLRVSKIGIGCNNFGMRIDAAATERVVGAALDHGITLFDTSDSYGDSEIFLGAALGSRREETVIATKFGSDLRGANGPDWGSRGSRRYIRKAVERSLTRLNTDYIDLYQIHMPDPSTPIEETLAALTELVNEGKVRYIGNSNFAGWQIADAEWTARTNGTARFVSAQNHYNLIERAAEGDVLPACERFGLGQLPYFPLASGLLTGKYQRGVAAPADGRIAAWHMDAMLSDANFDKVDAITAFASERGLSLLQVALGGLASRPAIASVIAGATSPEQVAANVEAGLWSPTAEDRAALALALI</sequence>
<dbReference type="AlphaFoldDB" id="A0A6J6AJZ7"/>
<accession>A0A6J6AJZ7</accession>
<dbReference type="InterPro" id="IPR020471">
    <property type="entry name" value="AKR"/>
</dbReference>
<proteinExistence type="predicted"/>
<evidence type="ECO:0000256" key="1">
    <source>
        <dbReference type="ARBA" id="ARBA00023002"/>
    </source>
</evidence>
<organism evidence="3">
    <name type="scientific">freshwater metagenome</name>
    <dbReference type="NCBI Taxonomy" id="449393"/>
    <lineage>
        <taxon>unclassified sequences</taxon>
        <taxon>metagenomes</taxon>
        <taxon>ecological metagenomes</taxon>
    </lineage>
</organism>
<dbReference type="PANTHER" id="PTHR43364">
    <property type="entry name" value="NADH-SPECIFIC METHYLGLYOXAL REDUCTASE-RELATED"/>
    <property type="match status" value="1"/>
</dbReference>
<dbReference type="Pfam" id="PF00248">
    <property type="entry name" value="Aldo_ket_red"/>
    <property type="match status" value="1"/>
</dbReference>
<dbReference type="EMBL" id="CAFAAM010000064">
    <property type="protein sequence ID" value="CAB4801266.1"/>
    <property type="molecule type" value="Genomic_DNA"/>
</dbReference>
<dbReference type="SUPFAM" id="SSF51430">
    <property type="entry name" value="NAD(P)-linked oxidoreductase"/>
    <property type="match status" value="1"/>
</dbReference>
<keyword evidence="1" id="KW-0560">Oxidoreductase</keyword>
<dbReference type="InterPro" id="IPR036812">
    <property type="entry name" value="NAD(P)_OxRdtase_dom_sf"/>
</dbReference>